<dbReference type="AlphaFoldDB" id="A0A5J4WF90"/>
<dbReference type="EMBL" id="SNRW01002201">
    <property type="protein sequence ID" value="KAA6393541.1"/>
    <property type="molecule type" value="Genomic_DNA"/>
</dbReference>
<evidence type="ECO:0000313" key="1">
    <source>
        <dbReference type="EMBL" id="KAA6393541.1"/>
    </source>
</evidence>
<proteinExistence type="predicted"/>
<comment type="caution">
    <text evidence="1">The sequence shown here is derived from an EMBL/GenBank/DDBJ whole genome shotgun (WGS) entry which is preliminary data.</text>
</comment>
<reference evidence="1 2" key="1">
    <citation type="submission" date="2019-03" db="EMBL/GenBank/DDBJ databases">
        <title>Single cell metagenomics reveals metabolic interactions within the superorganism composed of flagellate Streblomastix strix and complex community of Bacteroidetes bacteria on its surface.</title>
        <authorList>
            <person name="Treitli S.C."/>
            <person name="Kolisko M."/>
            <person name="Husnik F."/>
            <person name="Keeling P."/>
            <person name="Hampl V."/>
        </authorList>
    </citation>
    <scope>NUCLEOTIDE SEQUENCE [LARGE SCALE GENOMIC DNA]</scope>
    <source>
        <strain evidence="1">ST1C</strain>
    </source>
</reference>
<accession>A0A5J4WF90</accession>
<dbReference type="Proteomes" id="UP000324800">
    <property type="component" value="Unassembled WGS sequence"/>
</dbReference>
<sequence>MKSPTIPEVKPQFEKEIDPFQQPSFSNHFRRRLSDVKRQRCRQGEEVQYLKKLQLQTLQCVVGYWISLVKTNTWLKNQRISNYLKIN</sequence>
<name>A0A5J4WF90_9EUKA</name>
<gene>
    <name evidence="1" type="ORF">EZS28_010930</name>
</gene>
<protein>
    <submittedName>
        <fullName evidence="1">Uncharacterized protein</fullName>
    </submittedName>
</protein>
<evidence type="ECO:0000313" key="2">
    <source>
        <dbReference type="Proteomes" id="UP000324800"/>
    </source>
</evidence>
<organism evidence="1 2">
    <name type="scientific">Streblomastix strix</name>
    <dbReference type="NCBI Taxonomy" id="222440"/>
    <lineage>
        <taxon>Eukaryota</taxon>
        <taxon>Metamonada</taxon>
        <taxon>Preaxostyla</taxon>
        <taxon>Oxymonadida</taxon>
        <taxon>Streblomastigidae</taxon>
        <taxon>Streblomastix</taxon>
    </lineage>
</organism>